<keyword evidence="1" id="KW-0472">Membrane</keyword>
<proteinExistence type="predicted"/>
<protein>
    <submittedName>
        <fullName evidence="2">DUF6082 family protein</fullName>
    </submittedName>
</protein>
<keyword evidence="1" id="KW-1133">Transmembrane helix</keyword>
<dbReference type="EMBL" id="CP108318">
    <property type="protein sequence ID" value="WTW59742.1"/>
    <property type="molecule type" value="Genomic_DNA"/>
</dbReference>
<reference evidence="2" key="1">
    <citation type="submission" date="2022-10" db="EMBL/GenBank/DDBJ databases">
        <title>The complete genomes of actinobacterial strains from the NBC collection.</title>
        <authorList>
            <person name="Joergensen T.S."/>
            <person name="Alvarez Arevalo M."/>
            <person name="Sterndorff E.B."/>
            <person name="Faurdal D."/>
            <person name="Vuksanovic O."/>
            <person name="Mourched A.-S."/>
            <person name="Charusanti P."/>
            <person name="Shaw S."/>
            <person name="Blin K."/>
            <person name="Weber T."/>
        </authorList>
    </citation>
    <scope>NUCLEOTIDE SEQUENCE</scope>
    <source>
        <strain evidence="2">NBC_00003</strain>
    </source>
</reference>
<name>A0AAU2UX27_9ACTN</name>
<dbReference type="InterPro" id="IPR045728">
    <property type="entry name" value="DUF6082"/>
</dbReference>
<accession>A0AAU2UX27</accession>
<dbReference type="Pfam" id="PF19560">
    <property type="entry name" value="DUF6082"/>
    <property type="match status" value="1"/>
</dbReference>
<gene>
    <name evidence="2" type="ORF">OG549_03220</name>
</gene>
<feature type="transmembrane region" description="Helical" evidence="1">
    <location>
        <begin position="30"/>
        <end position="52"/>
    </location>
</feature>
<sequence>MAVIAATPILLEAAAPDGMNWSQLSNVSQTYGALSVLFSAAALIGVIASLAYQARQTRITHEETQRSAHRELLLQAVNDSSLMPCWEAPSRGMPMTQEGIRRQMFTNLIVNTWRTDFRLKRTGEAAMRMILDGHFRGEIARIHWERNRANWREYAATEGDARSRRFVELADEAYARAVAAGPPIAADDYYLPNAS</sequence>
<evidence type="ECO:0000313" key="2">
    <source>
        <dbReference type="EMBL" id="WTW59742.1"/>
    </source>
</evidence>
<dbReference type="AlphaFoldDB" id="A0AAU2UX27"/>
<keyword evidence="1" id="KW-0812">Transmembrane</keyword>
<evidence type="ECO:0000256" key="1">
    <source>
        <dbReference type="SAM" id="Phobius"/>
    </source>
</evidence>
<organism evidence="2">
    <name type="scientific">Streptomyces sp. NBC_00003</name>
    <dbReference type="NCBI Taxonomy" id="2903608"/>
    <lineage>
        <taxon>Bacteria</taxon>
        <taxon>Bacillati</taxon>
        <taxon>Actinomycetota</taxon>
        <taxon>Actinomycetes</taxon>
        <taxon>Kitasatosporales</taxon>
        <taxon>Streptomycetaceae</taxon>
        <taxon>Streptomyces</taxon>
    </lineage>
</organism>